<dbReference type="PANTHER" id="PTHR46300:SF7">
    <property type="entry name" value="P450, PUTATIVE (EUROFUNG)-RELATED"/>
    <property type="match status" value="1"/>
</dbReference>
<evidence type="ECO:0008006" key="12">
    <source>
        <dbReference type="Google" id="ProtNLM"/>
    </source>
</evidence>
<evidence type="ECO:0000256" key="10">
    <source>
        <dbReference type="RuleBase" id="RU000461"/>
    </source>
</evidence>
<dbReference type="GO" id="GO:0016705">
    <property type="term" value="F:oxidoreductase activity, acting on paired donors, with incorporation or reduction of molecular oxygen"/>
    <property type="evidence" value="ECO:0007669"/>
    <property type="project" value="InterPro"/>
</dbReference>
<dbReference type="AlphaFoldDB" id="A0A8H7Y424"/>
<sequence>MFVLRRVGDFIVEHPFYGFIAGTVSYVAFLRVRASTRRNPRRLPLPPGPKGLPILGSIFDMPLEYPWLVYDQWFKIYGDMVYFEVLGQPFLLLGSLKRTSDLFDRRSWNYSSRAHMPMLVELMNWSFSLALMPYGQTWRRHRRAFNEHFHRNTVWKYKALQQRESRALLRNLLDSPNQFLHHIRHTFAAMIMDIAYGARVEDSSTDPHVLKIEEALEGLTEAGVPGAFLVDIMPILKYVPSWFPGAGFKRKAAKWSKINTDVVQDPFIRVEENMKEGKATPSMATSLIDRLPEETDPGYADERAIAQNVAAVAYIGKLNTVSATQSFFMAMALYPEVQRKAQEELDRVIGRDRLPEFSDQLSLPYVMAVVKETMRWQLVTPLGLGHSSSQDDEYDGYFIPQGTIVIGNSWSILHDPIVFSDPLEFIPERYLLKNGQLDPNALDPKCAAFGFGRRICPGRHLSDNALYIVVSSVLAAFDIKPILGSDGNPVDLKAGVTNGMVSFPIPFRCEVKPRGEKAAALISDSGEY</sequence>
<dbReference type="EMBL" id="JAFIQS010000003">
    <property type="protein sequence ID" value="KAG5171106.1"/>
    <property type="molecule type" value="Genomic_DNA"/>
</dbReference>
<dbReference type="PROSITE" id="PS00086">
    <property type="entry name" value="CYTOCHROME_P450"/>
    <property type="match status" value="1"/>
</dbReference>
<dbReference type="PRINTS" id="PR00385">
    <property type="entry name" value="P450"/>
</dbReference>
<reference evidence="11" key="1">
    <citation type="submission" date="2021-02" db="EMBL/GenBank/DDBJ databases">
        <title>Psilocybe cubensis genome.</title>
        <authorList>
            <person name="Mckernan K.J."/>
            <person name="Crawford S."/>
            <person name="Trippe A."/>
            <person name="Kane L.T."/>
            <person name="Mclaughlin S."/>
        </authorList>
    </citation>
    <scope>NUCLEOTIDE SEQUENCE [LARGE SCALE GENOMIC DNA]</scope>
    <source>
        <strain evidence="11">MGC-MH-2018</strain>
    </source>
</reference>
<evidence type="ECO:0000256" key="7">
    <source>
        <dbReference type="ARBA" id="ARBA00023004"/>
    </source>
</evidence>
<comment type="similarity">
    <text evidence="3 10">Belongs to the cytochrome P450 family.</text>
</comment>
<dbReference type="GO" id="GO:0004497">
    <property type="term" value="F:monooxygenase activity"/>
    <property type="evidence" value="ECO:0007669"/>
    <property type="project" value="UniProtKB-KW"/>
</dbReference>
<evidence type="ECO:0000313" key="11">
    <source>
        <dbReference type="EMBL" id="KAG5171106.1"/>
    </source>
</evidence>
<protein>
    <recommendedName>
        <fullName evidence="12">Cytochrome P450</fullName>
    </recommendedName>
</protein>
<evidence type="ECO:0000256" key="2">
    <source>
        <dbReference type="ARBA" id="ARBA00005179"/>
    </source>
</evidence>
<dbReference type="InterPro" id="IPR001128">
    <property type="entry name" value="Cyt_P450"/>
</dbReference>
<keyword evidence="4 9" id="KW-0349">Heme</keyword>
<evidence type="ECO:0000256" key="3">
    <source>
        <dbReference type="ARBA" id="ARBA00010617"/>
    </source>
</evidence>
<gene>
    <name evidence="11" type="ORF">JR316_003189</name>
</gene>
<dbReference type="InterPro" id="IPR036396">
    <property type="entry name" value="Cyt_P450_sf"/>
</dbReference>
<feature type="binding site" description="axial binding residue" evidence="9">
    <location>
        <position position="456"/>
    </location>
    <ligand>
        <name>heme</name>
        <dbReference type="ChEBI" id="CHEBI:30413"/>
    </ligand>
    <ligandPart>
        <name>Fe</name>
        <dbReference type="ChEBI" id="CHEBI:18248"/>
    </ligandPart>
</feature>
<dbReference type="OrthoDB" id="2789670at2759"/>
<dbReference type="Pfam" id="PF00067">
    <property type="entry name" value="p450"/>
    <property type="match status" value="1"/>
</dbReference>
<keyword evidence="5 9" id="KW-0479">Metal-binding</keyword>
<evidence type="ECO:0000256" key="1">
    <source>
        <dbReference type="ARBA" id="ARBA00001971"/>
    </source>
</evidence>
<comment type="pathway">
    <text evidence="2">Secondary metabolite biosynthesis.</text>
</comment>
<dbReference type="CDD" id="cd11065">
    <property type="entry name" value="CYP64-like"/>
    <property type="match status" value="1"/>
</dbReference>
<dbReference type="InterPro" id="IPR017972">
    <property type="entry name" value="Cyt_P450_CS"/>
</dbReference>
<evidence type="ECO:0000256" key="6">
    <source>
        <dbReference type="ARBA" id="ARBA00023002"/>
    </source>
</evidence>
<organism evidence="11">
    <name type="scientific">Psilocybe cubensis</name>
    <name type="common">Psychedelic mushroom</name>
    <name type="synonym">Stropharia cubensis</name>
    <dbReference type="NCBI Taxonomy" id="181762"/>
    <lineage>
        <taxon>Eukaryota</taxon>
        <taxon>Fungi</taxon>
        <taxon>Dikarya</taxon>
        <taxon>Basidiomycota</taxon>
        <taxon>Agaricomycotina</taxon>
        <taxon>Agaricomycetes</taxon>
        <taxon>Agaricomycetidae</taxon>
        <taxon>Agaricales</taxon>
        <taxon>Agaricineae</taxon>
        <taxon>Strophariaceae</taxon>
        <taxon>Psilocybe</taxon>
    </lineage>
</organism>
<name>A0A8H7Y424_PSICU</name>
<evidence type="ECO:0000256" key="9">
    <source>
        <dbReference type="PIRSR" id="PIRSR602401-1"/>
    </source>
</evidence>
<keyword evidence="6 10" id="KW-0560">Oxidoreductase</keyword>
<dbReference type="InterPro" id="IPR050364">
    <property type="entry name" value="Cytochrome_P450_fung"/>
</dbReference>
<dbReference type="Gene3D" id="1.10.630.10">
    <property type="entry name" value="Cytochrome P450"/>
    <property type="match status" value="1"/>
</dbReference>
<accession>A0A8H7Y424</accession>
<dbReference type="GO" id="GO:0020037">
    <property type="term" value="F:heme binding"/>
    <property type="evidence" value="ECO:0007669"/>
    <property type="project" value="InterPro"/>
</dbReference>
<proteinExistence type="inferred from homology"/>
<dbReference type="PRINTS" id="PR00463">
    <property type="entry name" value="EP450I"/>
</dbReference>
<dbReference type="InterPro" id="IPR002401">
    <property type="entry name" value="Cyt_P450_E_grp-I"/>
</dbReference>
<keyword evidence="7 9" id="KW-0408">Iron</keyword>
<dbReference type="SUPFAM" id="SSF48264">
    <property type="entry name" value="Cytochrome P450"/>
    <property type="match status" value="1"/>
</dbReference>
<dbReference type="GO" id="GO:0005506">
    <property type="term" value="F:iron ion binding"/>
    <property type="evidence" value="ECO:0007669"/>
    <property type="project" value="InterPro"/>
</dbReference>
<evidence type="ECO:0000256" key="8">
    <source>
        <dbReference type="ARBA" id="ARBA00023033"/>
    </source>
</evidence>
<comment type="cofactor">
    <cofactor evidence="1 9">
        <name>heme</name>
        <dbReference type="ChEBI" id="CHEBI:30413"/>
    </cofactor>
</comment>
<comment type="caution">
    <text evidence="11">The sequence shown here is derived from an EMBL/GenBank/DDBJ whole genome shotgun (WGS) entry which is preliminary data.</text>
</comment>
<dbReference type="PANTHER" id="PTHR46300">
    <property type="entry name" value="P450, PUTATIVE (EUROFUNG)-RELATED-RELATED"/>
    <property type="match status" value="1"/>
</dbReference>
<evidence type="ECO:0000256" key="4">
    <source>
        <dbReference type="ARBA" id="ARBA00022617"/>
    </source>
</evidence>
<keyword evidence="8 10" id="KW-0503">Monooxygenase</keyword>
<evidence type="ECO:0000256" key="5">
    <source>
        <dbReference type="ARBA" id="ARBA00022723"/>
    </source>
</evidence>